<dbReference type="AlphaFoldDB" id="A0A1I7DZZ6"/>
<keyword evidence="2" id="KW-1185">Reference proteome</keyword>
<dbReference type="eggNOG" id="ENOG502ZWHI">
    <property type="taxonomic scope" value="Bacteria"/>
</dbReference>
<protein>
    <submittedName>
        <fullName evidence="1">Uncharacterized protein</fullName>
    </submittedName>
</protein>
<dbReference type="Proteomes" id="UP000182466">
    <property type="component" value="Unassembled WGS sequence"/>
</dbReference>
<sequence length="188" mass="20901">MHPICPLSVTGLRRVLFGALIFLFGLNVQAALADIQRFVGSYSGSAEMVESDGTISPRDLSVTIRETQKGFSVQWTTLTHKAKGETKESTYDIDFVPSERAGVFAAAMKKNVFGHAVQLDPMKGEPYVWARITGDTLTIYSLFVDADGGYELQQFDRTLSQDGLDLQFNRISDGKHQRTIEAYLKKLD</sequence>
<reference evidence="1 2" key="1">
    <citation type="submission" date="2016-10" db="EMBL/GenBank/DDBJ databases">
        <authorList>
            <person name="de Groot N.N."/>
        </authorList>
    </citation>
    <scope>NUCLEOTIDE SEQUENCE [LARGE SCALE GENOMIC DNA]</scope>
    <source>
        <strain evidence="1 2">CGMCC 1.10959</strain>
    </source>
</reference>
<evidence type="ECO:0000313" key="1">
    <source>
        <dbReference type="EMBL" id="SFU17237.1"/>
    </source>
</evidence>
<dbReference type="STRING" id="999627.SAMN05216236_13919"/>
<dbReference type="RefSeq" id="WP_027261277.1">
    <property type="nucleotide sequence ID" value="NZ_FPAW01000039.1"/>
</dbReference>
<name>A0A1I7DZZ6_9RHOB</name>
<accession>A0A1I7DZZ6</accession>
<gene>
    <name evidence="1" type="ORF">SAMN05216236_13919</name>
</gene>
<evidence type="ECO:0000313" key="2">
    <source>
        <dbReference type="Proteomes" id="UP000182466"/>
    </source>
</evidence>
<dbReference type="EMBL" id="FPAW01000039">
    <property type="protein sequence ID" value="SFU17237.1"/>
    <property type="molecule type" value="Genomic_DNA"/>
</dbReference>
<organism evidence="1 2">
    <name type="scientific">Sedimentitalea nanhaiensis</name>
    <dbReference type="NCBI Taxonomy" id="999627"/>
    <lineage>
        <taxon>Bacteria</taxon>
        <taxon>Pseudomonadati</taxon>
        <taxon>Pseudomonadota</taxon>
        <taxon>Alphaproteobacteria</taxon>
        <taxon>Rhodobacterales</taxon>
        <taxon>Paracoccaceae</taxon>
        <taxon>Sedimentitalea</taxon>
    </lineage>
</organism>
<proteinExistence type="predicted"/>